<keyword evidence="4 9" id="KW-0812">Transmembrane</keyword>
<dbReference type="RefSeq" id="WP_241471283.1">
    <property type="nucleotide sequence ID" value="NZ_FOIS01000001.1"/>
</dbReference>
<feature type="transmembrane region" description="Helical" evidence="9">
    <location>
        <begin position="142"/>
        <end position="164"/>
    </location>
</feature>
<keyword evidence="11" id="KW-1185">Reference proteome</keyword>
<evidence type="ECO:0000256" key="7">
    <source>
        <dbReference type="ARBA" id="ARBA00023136"/>
    </source>
</evidence>
<feature type="transmembrane region" description="Helical" evidence="9">
    <location>
        <begin position="226"/>
        <end position="256"/>
    </location>
</feature>
<reference evidence="11" key="1">
    <citation type="submission" date="2016-10" db="EMBL/GenBank/DDBJ databases">
        <authorList>
            <person name="Varghese N."/>
        </authorList>
    </citation>
    <scope>NUCLEOTIDE SEQUENCE [LARGE SCALE GENOMIC DNA]</scope>
    <source>
        <strain evidence="11">CGMCC 1.12284</strain>
    </source>
</reference>
<dbReference type="InterPro" id="IPR001851">
    <property type="entry name" value="ABC_transp_permease"/>
</dbReference>
<feature type="transmembrane region" description="Helical" evidence="9">
    <location>
        <begin position="263"/>
        <end position="282"/>
    </location>
</feature>
<dbReference type="AlphaFoldDB" id="A0A1I0LXR7"/>
<dbReference type="Pfam" id="PF02653">
    <property type="entry name" value="BPD_transp_2"/>
    <property type="match status" value="1"/>
</dbReference>
<feature type="transmembrane region" description="Helical" evidence="9">
    <location>
        <begin position="42"/>
        <end position="61"/>
    </location>
</feature>
<feature type="transmembrane region" description="Helical" evidence="9">
    <location>
        <begin position="100"/>
        <end position="122"/>
    </location>
</feature>
<dbReference type="EMBL" id="FOIS01000001">
    <property type="protein sequence ID" value="SEV80316.1"/>
    <property type="molecule type" value="Genomic_DNA"/>
</dbReference>
<dbReference type="eggNOG" id="arCOG01270">
    <property type="taxonomic scope" value="Archaea"/>
</dbReference>
<feature type="transmembrane region" description="Helical" evidence="9">
    <location>
        <begin position="195"/>
        <end position="214"/>
    </location>
</feature>
<organism evidence="10 11">
    <name type="scientific">Natrinema salifodinae</name>
    <dbReference type="NCBI Taxonomy" id="1202768"/>
    <lineage>
        <taxon>Archaea</taxon>
        <taxon>Methanobacteriati</taxon>
        <taxon>Methanobacteriota</taxon>
        <taxon>Stenosarchaea group</taxon>
        <taxon>Halobacteria</taxon>
        <taxon>Halobacteriales</taxon>
        <taxon>Natrialbaceae</taxon>
        <taxon>Natrinema</taxon>
    </lineage>
</organism>
<dbReference type="Proteomes" id="UP000183275">
    <property type="component" value="Unassembled WGS sequence"/>
</dbReference>
<evidence type="ECO:0000256" key="9">
    <source>
        <dbReference type="SAM" id="Phobius"/>
    </source>
</evidence>
<dbReference type="GO" id="GO:0006865">
    <property type="term" value="P:amino acid transport"/>
    <property type="evidence" value="ECO:0007669"/>
    <property type="project" value="UniProtKB-KW"/>
</dbReference>
<evidence type="ECO:0000313" key="11">
    <source>
        <dbReference type="Proteomes" id="UP000183275"/>
    </source>
</evidence>
<keyword evidence="3" id="KW-1003">Cell membrane</keyword>
<keyword evidence="7 9" id="KW-0472">Membrane</keyword>
<comment type="subcellular location">
    <subcellularLocation>
        <location evidence="1">Cell membrane</location>
        <topology evidence="1">Multi-pass membrane protein</topology>
    </subcellularLocation>
</comment>
<proteinExistence type="inferred from homology"/>
<dbReference type="STRING" id="1202768.SAMN05216285_0097"/>
<keyword evidence="2" id="KW-0813">Transport</keyword>
<keyword evidence="5" id="KW-0029">Amino-acid transport</keyword>
<dbReference type="PANTHER" id="PTHR11795:SF450">
    <property type="entry name" value="ABC TRANSPORTER PERMEASE PROTEIN"/>
    <property type="match status" value="1"/>
</dbReference>
<name>A0A1I0LXR7_9EURY</name>
<dbReference type="InterPro" id="IPR052157">
    <property type="entry name" value="BCAA_transport_permease"/>
</dbReference>
<gene>
    <name evidence="10" type="ORF">SAMN05216285_0097</name>
</gene>
<protein>
    <submittedName>
        <fullName evidence="10">Amino acid/amide ABC transporter membrane protein 1, HAAT family</fullName>
    </submittedName>
</protein>
<accession>A0A1I0LXR7</accession>
<evidence type="ECO:0000256" key="3">
    <source>
        <dbReference type="ARBA" id="ARBA00022475"/>
    </source>
</evidence>
<dbReference type="GO" id="GO:0005886">
    <property type="term" value="C:plasma membrane"/>
    <property type="evidence" value="ECO:0007669"/>
    <property type="project" value="UniProtKB-SubCell"/>
</dbReference>
<evidence type="ECO:0000256" key="5">
    <source>
        <dbReference type="ARBA" id="ARBA00022970"/>
    </source>
</evidence>
<keyword evidence="6 9" id="KW-1133">Transmembrane helix</keyword>
<dbReference type="PANTHER" id="PTHR11795">
    <property type="entry name" value="BRANCHED-CHAIN AMINO ACID TRANSPORT SYSTEM PERMEASE PROTEIN LIVH"/>
    <property type="match status" value="1"/>
</dbReference>
<sequence length="288" mass="29597">MVSESVTQVVEFTIDGITQGLVLALLGLGITIVFGLGGVLNLAIGVFSAIAVIVAIELLGITSSLPLSILLSVLIVTGIGLAIDKSLLSFVYRSEGEERILLGIFVTLGLATLLDGLLVIYYPSSYSLSVGVPSTTILGAHVRGSSLAIIAITLAIFAVLYYFFSRTYLGGATRTVMQDETGAVLCGISPRKMRTFVFALSAAIAAIAGILYSFTQEVGAAEGFELTILALIVSIVGGVTSIVGAVAAGLVLGLVVTFTSAYVGAYVAEIALFAAAVVALLLQPEQVA</sequence>
<evidence type="ECO:0000256" key="2">
    <source>
        <dbReference type="ARBA" id="ARBA00022448"/>
    </source>
</evidence>
<comment type="similarity">
    <text evidence="8">Belongs to the binding-protein-dependent transport system permease family. LivHM subfamily.</text>
</comment>
<feature type="transmembrane region" description="Helical" evidence="9">
    <location>
        <begin position="12"/>
        <end position="35"/>
    </location>
</feature>
<evidence type="ECO:0000256" key="4">
    <source>
        <dbReference type="ARBA" id="ARBA00022692"/>
    </source>
</evidence>
<evidence type="ECO:0000313" key="10">
    <source>
        <dbReference type="EMBL" id="SEV80316.1"/>
    </source>
</evidence>
<feature type="transmembrane region" description="Helical" evidence="9">
    <location>
        <begin position="67"/>
        <end position="88"/>
    </location>
</feature>
<evidence type="ECO:0000256" key="6">
    <source>
        <dbReference type="ARBA" id="ARBA00022989"/>
    </source>
</evidence>
<dbReference type="GO" id="GO:0022857">
    <property type="term" value="F:transmembrane transporter activity"/>
    <property type="evidence" value="ECO:0007669"/>
    <property type="project" value="InterPro"/>
</dbReference>
<evidence type="ECO:0000256" key="1">
    <source>
        <dbReference type="ARBA" id="ARBA00004651"/>
    </source>
</evidence>
<evidence type="ECO:0000256" key="8">
    <source>
        <dbReference type="ARBA" id="ARBA00037998"/>
    </source>
</evidence>
<dbReference type="CDD" id="cd06582">
    <property type="entry name" value="TM_PBP1_LivH_like"/>
    <property type="match status" value="1"/>
</dbReference>